<feature type="transmembrane region" description="Helical" evidence="5">
    <location>
        <begin position="31"/>
        <end position="52"/>
    </location>
</feature>
<keyword evidence="4 5" id="KW-0472">Membrane</keyword>
<dbReference type="GO" id="GO:0009403">
    <property type="term" value="P:toxin biosynthetic process"/>
    <property type="evidence" value="ECO:0007669"/>
    <property type="project" value="InterPro"/>
</dbReference>
<organism evidence="6 7">
    <name type="scientific">Lachnospira eligens (strain ATCC 27750 / DSM 3376 / VPI C15-48 / C15-B4)</name>
    <name type="common">Eubacterium eligens</name>
    <dbReference type="NCBI Taxonomy" id="515620"/>
    <lineage>
        <taxon>Bacteria</taxon>
        <taxon>Bacillati</taxon>
        <taxon>Bacillota</taxon>
        <taxon>Clostridia</taxon>
        <taxon>Lachnospirales</taxon>
        <taxon>Lachnospiraceae</taxon>
        <taxon>Lachnospira</taxon>
    </lineage>
</organism>
<sequence>MIRGNKMLLIGVILILGIFAVVGWRKGVIRIVLSLASILITIIAAVIVAPLATSAVKSGTNLDENLSQSIYELLSNNKEIDDYFIANQRNLLDVNINHISSYSDEVNKVIGEVGNRINLPESLTDAVKAIPESELANVITDYTSTSVKEITLRIISVRLANIVLTAIIYIMIMVIVFIALRIVIAATGIISRLPVIKQANKAGGVILGLVEGLVVIWLFFTVVTAISGTETASKILLQIHGNNILEGLYNCNPITKLLFHTIR</sequence>
<keyword evidence="7" id="KW-1185">Reference proteome</keyword>
<dbReference type="EMBL" id="CP001104">
    <property type="protein sequence ID" value="ACR72953.1"/>
    <property type="molecule type" value="Genomic_DNA"/>
</dbReference>
<keyword evidence="3 5" id="KW-1133">Transmembrane helix</keyword>
<gene>
    <name evidence="6" type="ordered locus">EUBELI_01970</name>
</gene>
<dbReference type="Pfam" id="PF02674">
    <property type="entry name" value="Colicin_V"/>
    <property type="match status" value="1"/>
</dbReference>
<dbReference type="KEGG" id="eel:EUBELI_01970"/>
<feature type="transmembrane region" description="Helical" evidence="5">
    <location>
        <begin position="7"/>
        <end position="25"/>
    </location>
</feature>
<dbReference type="AlphaFoldDB" id="C4Z4R4"/>
<dbReference type="GO" id="GO:0016020">
    <property type="term" value="C:membrane"/>
    <property type="evidence" value="ECO:0007669"/>
    <property type="project" value="UniProtKB-SubCell"/>
</dbReference>
<keyword evidence="2 5" id="KW-0812">Transmembrane</keyword>
<evidence type="ECO:0000313" key="7">
    <source>
        <dbReference type="Proteomes" id="UP000001476"/>
    </source>
</evidence>
<dbReference type="HOGENOM" id="CLU_079301_0_0_9"/>
<comment type="subcellular location">
    <subcellularLocation>
        <location evidence="1">Membrane</location>
        <topology evidence="1">Multi-pass membrane protein</topology>
    </subcellularLocation>
</comment>
<evidence type="ECO:0000256" key="2">
    <source>
        <dbReference type="ARBA" id="ARBA00022692"/>
    </source>
</evidence>
<protein>
    <recommendedName>
        <fullName evidence="8">CvpA family protein</fullName>
    </recommendedName>
</protein>
<evidence type="ECO:0000313" key="6">
    <source>
        <dbReference type="EMBL" id="ACR72953.1"/>
    </source>
</evidence>
<evidence type="ECO:0000256" key="4">
    <source>
        <dbReference type="ARBA" id="ARBA00023136"/>
    </source>
</evidence>
<proteinExistence type="predicted"/>
<dbReference type="eggNOG" id="ENOG5032RY3">
    <property type="taxonomic scope" value="Bacteria"/>
</dbReference>
<evidence type="ECO:0000256" key="1">
    <source>
        <dbReference type="ARBA" id="ARBA00004141"/>
    </source>
</evidence>
<evidence type="ECO:0000256" key="5">
    <source>
        <dbReference type="SAM" id="Phobius"/>
    </source>
</evidence>
<name>C4Z4R4_LACE2</name>
<feature type="transmembrane region" description="Helical" evidence="5">
    <location>
        <begin position="162"/>
        <end position="190"/>
    </location>
</feature>
<evidence type="ECO:0008006" key="8">
    <source>
        <dbReference type="Google" id="ProtNLM"/>
    </source>
</evidence>
<evidence type="ECO:0000256" key="3">
    <source>
        <dbReference type="ARBA" id="ARBA00022989"/>
    </source>
</evidence>
<accession>C4Z4R4</accession>
<dbReference type="STRING" id="515620.EUBELI_01970"/>
<feature type="transmembrane region" description="Helical" evidence="5">
    <location>
        <begin position="202"/>
        <end position="226"/>
    </location>
</feature>
<dbReference type="InterPro" id="IPR003825">
    <property type="entry name" value="Colicin-V_CvpA"/>
</dbReference>
<reference evidence="6 7" key="1">
    <citation type="journal article" date="2009" name="Proc. Natl. Acad. Sci. U.S.A.">
        <title>Characterizing a model human gut microbiota composed of members of its two dominant bacterial phyla.</title>
        <authorList>
            <person name="Mahowald M.A."/>
            <person name="Rey F.E."/>
            <person name="Seedorf H."/>
            <person name="Turnbaugh P.J."/>
            <person name="Fulton R.S."/>
            <person name="Wollam A."/>
            <person name="Shah N."/>
            <person name="Wang C."/>
            <person name="Magrini V."/>
            <person name="Wilson R.K."/>
            <person name="Cantarel B.L."/>
            <person name="Coutinho P.M."/>
            <person name="Henrissat B."/>
            <person name="Crock L.W."/>
            <person name="Russell A."/>
            <person name="Verberkmoes N.C."/>
            <person name="Hettich R.L."/>
            <person name="Gordon J.I."/>
        </authorList>
    </citation>
    <scope>NUCLEOTIDE SEQUENCE [LARGE SCALE GENOMIC DNA]</scope>
    <source>
        <strain evidence="7">ATCC 27750 / DSM 3376 / VPI C15-48 / C15-B4</strain>
    </source>
</reference>
<dbReference type="Proteomes" id="UP000001476">
    <property type="component" value="Chromosome"/>
</dbReference>